<evidence type="ECO:0000313" key="1">
    <source>
        <dbReference type="EMBL" id="GFS77415.1"/>
    </source>
</evidence>
<accession>A0A8X6MTN2</accession>
<keyword evidence="2" id="KW-1185">Reference proteome</keyword>
<gene>
    <name evidence="1" type="ORF">NPIL_127451</name>
</gene>
<proteinExistence type="predicted"/>
<organism evidence="1 2">
    <name type="scientific">Nephila pilipes</name>
    <name type="common">Giant wood spider</name>
    <name type="synonym">Nephila maculata</name>
    <dbReference type="NCBI Taxonomy" id="299642"/>
    <lineage>
        <taxon>Eukaryota</taxon>
        <taxon>Metazoa</taxon>
        <taxon>Ecdysozoa</taxon>
        <taxon>Arthropoda</taxon>
        <taxon>Chelicerata</taxon>
        <taxon>Arachnida</taxon>
        <taxon>Araneae</taxon>
        <taxon>Araneomorphae</taxon>
        <taxon>Entelegynae</taxon>
        <taxon>Araneoidea</taxon>
        <taxon>Nephilidae</taxon>
        <taxon>Nephila</taxon>
    </lineage>
</organism>
<dbReference type="Proteomes" id="UP000887013">
    <property type="component" value="Unassembled WGS sequence"/>
</dbReference>
<feature type="non-terminal residue" evidence="1">
    <location>
        <position position="29"/>
    </location>
</feature>
<evidence type="ECO:0000313" key="2">
    <source>
        <dbReference type="Proteomes" id="UP000887013"/>
    </source>
</evidence>
<dbReference type="EMBL" id="BMAW01050874">
    <property type="protein sequence ID" value="GFS77415.1"/>
    <property type="molecule type" value="Genomic_DNA"/>
</dbReference>
<dbReference type="AlphaFoldDB" id="A0A8X6MTN2"/>
<sequence>MSWISCKPPALGEEWSLGKDLRIIRPGIR</sequence>
<comment type="caution">
    <text evidence="1">The sequence shown here is derived from an EMBL/GenBank/DDBJ whole genome shotgun (WGS) entry which is preliminary data.</text>
</comment>
<reference evidence="1" key="1">
    <citation type="submission" date="2020-08" db="EMBL/GenBank/DDBJ databases">
        <title>Multicomponent nature underlies the extraordinary mechanical properties of spider dragline silk.</title>
        <authorList>
            <person name="Kono N."/>
            <person name="Nakamura H."/>
            <person name="Mori M."/>
            <person name="Yoshida Y."/>
            <person name="Ohtoshi R."/>
            <person name="Malay A.D."/>
            <person name="Moran D.A.P."/>
            <person name="Tomita M."/>
            <person name="Numata K."/>
            <person name="Arakawa K."/>
        </authorList>
    </citation>
    <scope>NUCLEOTIDE SEQUENCE</scope>
</reference>
<protein>
    <submittedName>
        <fullName evidence="1">Uncharacterized protein</fullName>
    </submittedName>
</protein>
<name>A0A8X6MTN2_NEPPI</name>